<sequence length="1094" mass="124228">MTVVNIDVLTARRQFNSSRFEERIADLIVENDRLAKEKQRSYDEMNDVIIYLKETVEAKDYEIARLEDMKRDQISKQNTTTEKVTSDDREEISRLNDELEKCRAENILMKIQMDNEKRVELELMEANKKITRMQRELQEKTARINSEEMHERELVVQLTKKIRNELNAENEAERKKAERIAQIQNSAEVKMSQEVIATMEETIENERTEVMRMKQQLADKDEVIDKRDTHIKFQESVIDRLQKHIERSSNQSEKALMDSKRRIEEMEKKRATAMSQHSKVLNQLKHENDELKKQNRELTEKIDTLQQYLLEEKRLRQQTVDAHSNQNKKLQELKDFFAIIMSKDEDEAYINALIAENRMGIFASISLLLHQIPITLPFRAEFNGFGVGAKVKLIGTPYKGDKSGFEIYMMESGEDVALMATISFDSEQRSAIDVKSRFNGKWSPTVRHIGVGLAIDRQFTLEITVNSGEFVRGSQNPDLYSDVVHVHLTTKNHQLTQSCDSVARNAGLLQLTVDGFKVTEFTKRCDDVKTLLVVGALVIDELIMTPSLLYYTPPPDYSDVVKEQVDVTALLNKIQHLPGAPELTPSDSLYRKHRLDAGHNQGIGNLQPIYVGGGAQMACRIPMQDDDDFRIGAPSVSGFSTQRLAPPRPPPPLSIINGSLSPSSDSTPAYDEQPALPRKAPLDQAHLPPTPAGCLRPPSSVASQRLNDYDPAQFKSAQSNPTKVLKSTNLYPKLDCLNDSNNENDVSTTMQNDFEHPRGMKSAALLSSTSSNSSRTTTNSCDNMEQVDQFAVNSSKRMGQHSNPNRYDSDFDGRRQCPHFATARVRSHDSPNAYGYSDITKSNRYPQPPCDNRNAESPISSDAIHSPSPMNNSNQRQRRMSDDSCPNKNSASSDTQAHKPIMRNYSSNLPPNGNCYRVKSSTSRPTRPSSTVNIYTPLFTTQQLQNKVGAFGKSATSFLKFTFNKGAPTKKQLIRMSLSERQQLTITATPVAKAKKFDIGLMHCSDYVLLFSARFDHFYIVLNSTRAGNWQEEEKVHQFPFRRELSFALRVTAANPLQIFVNDKFICNYELRCGLPVDAIRIDNNLRLEKFSIE</sequence>
<evidence type="ECO:0000256" key="2">
    <source>
        <dbReference type="SAM" id="Coils"/>
    </source>
</evidence>
<evidence type="ECO:0000313" key="7">
    <source>
        <dbReference type="WBParaSite" id="ASIM_0001318501-mRNA-1"/>
    </source>
</evidence>
<feature type="region of interest" description="Disordered" evidence="3">
    <location>
        <begin position="764"/>
        <end position="783"/>
    </location>
</feature>
<dbReference type="SUPFAM" id="SSF49899">
    <property type="entry name" value="Concanavalin A-like lectins/glucanases"/>
    <property type="match status" value="2"/>
</dbReference>
<dbReference type="InterPro" id="IPR013320">
    <property type="entry name" value="ConA-like_dom_sf"/>
</dbReference>
<feature type="coiled-coil region" evidence="2">
    <location>
        <begin position="85"/>
        <end position="315"/>
    </location>
</feature>
<dbReference type="CDD" id="cd22249">
    <property type="entry name" value="UDM1_RNF168_RNF169-like"/>
    <property type="match status" value="1"/>
</dbReference>
<dbReference type="InterPro" id="IPR001079">
    <property type="entry name" value="Galectin_CRD"/>
</dbReference>
<dbReference type="Pfam" id="PF00337">
    <property type="entry name" value="Gal-bind_lectin"/>
    <property type="match status" value="1"/>
</dbReference>
<keyword evidence="1" id="KW-0430">Lectin</keyword>
<dbReference type="GO" id="GO:0030246">
    <property type="term" value="F:carbohydrate binding"/>
    <property type="evidence" value="ECO:0007669"/>
    <property type="project" value="UniProtKB-KW"/>
</dbReference>
<dbReference type="CDD" id="cd00070">
    <property type="entry name" value="GLECT"/>
    <property type="match status" value="1"/>
</dbReference>
<feature type="compositionally biased region" description="Low complexity" evidence="3">
    <location>
        <begin position="764"/>
        <end position="780"/>
    </location>
</feature>
<dbReference type="OrthoDB" id="5844433at2759"/>
<feature type="compositionally biased region" description="Polar residues" evidence="3">
    <location>
        <begin position="793"/>
        <end position="806"/>
    </location>
</feature>
<evidence type="ECO:0000256" key="3">
    <source>
        <dbReference type="SAM" id="MobiDB-lite"/>
    </source>
</evidence>
<dbReference type="PANTHER" id="PTHR11346:SF147">
    <property type="entry name" value="GALECTIN"/>
    <property type="match status" value="1"/>
</dbReference>
<keyword evidence="2" id="KW-0175">Coiled coil</keyword>
<name>A0A0M3JXU4_ANISI</name>
<dbReference type="EMBL" id="UYRR01031225">
    <property type="protein sequence ID" value="VDK47852.1"/>
    <property type="molecule type" value="Genomic_DNA"/>
</dbReference>
<dbReference type="AlphaFoldDB" id="A0A0M3JXU4"/>
<evidence type="ECO:0000259" key="4">
    <source>
        <dbReference type="PROSITE" id="PS51304"/>
    </source>
</evidence>
<feature type="domain" description="Galectin" evidence="4">
    <location>
        <begin position="377"/>
        <end position="524"/>
    </location>
</feature>
<dbReference type="InterPro" id="IPR044156">
    <property type="entry name" value="Galectin-like"/>
</dbReference>
<dbReference type="Proteomes" id="UP000267096">
    <property type="component" value="Unassembled WGS sequence"/>
</dbReference>
<dbReference type="PANTHER" id="PTHR11346">
    <property type="entry name" value="GALECTIN"/>
    <property type="match status" value="1"/>
</dbReference>
<reference evidence="7" key="1">
    <citation type="submission" date="2016-04" db="UniProtKB">
        <authorList>
            <consortium name="WormBaseParasite"/>
        </authorList>
    </citation>
    <scope>IDENTIFICATION</scope>
</reference>
<keyword evidence="6" id="KW-1185">Reference proteome</keyword>
<feature type="region of interest" description="Disordered" evidence="3">
    <location>
        <begin position="635"/>
        <end position="705"/>
    </location>
</feature>
<evidence type="ECO:0000313" key="6">
    <source>
        <dbReference type="Proteomes" id="UP000267096"/>
    </source>
</evidence>
<feature type="compositionally biased region" description="Low complexity" evidence="3">
    <location>
        <begin position="920"/>
        <end position="930"/>
    </location>
</feature>
<dbReference type="WBParaSite" id="ASIM_0001318501-mRNA-1">
    <property type="protein sequence ID" value="ASIM_0001318501-mRNA-1"/>
    <property type="gene ID" value="ASIM_0001318501"/>
</dbReference>
<evidence type="ECO:0000313" key="5">
    <source>
        <dbReference type="EMBL" id="VDK47852.1"/>
    </source>
</evidence>
<feature type="compositionally biased region" description="Polar residues" evidence="3">
    <location>
        <begin position="884"/>
        <end position="895"/>
    </location>
</feature>
<feature type="compositionally biased region" description="Polar residues" evidence="3">
    <location>
        <begin position="656"/>
        <end position="667"/>
    </location>
</feature>
<dbReference type="PROSITE" id="PS51304">
    <property type="entry name" value="GALECTIN"/>
    <property type="match status" value="2"/>
</dbReference>
<feature type="domain" description="Galectin" evidence="4">
    <location>
        <begin position="970"/>
        <end position="1094"/>
    </location>
</feature>
<gene>
    <name evidence="5" type="ORF">ASIM_LOCUS12651</name>
</gene>
<reference evidence="5 6" key="2">
    <citation type="submission" date="2018-11" db="EMBL/GenBank/DDBJ databases">
        <authorList>
            <consortium name="Pathogen Informatics"/>
        </authorList>
    </citation>
    <scope>NUCLEOTIDE SEQUENCE [LARGE SCALE GENOMIC DNA]</scope>
</reference>
<dbReference type="SMART" id="SM00276">
    <property type="entry name" value="GLECT"/>
    <property type="match status" value="1"/>
</dbReference>
<dbReference type="SMART" id="SM00908">
    <property type="entry name" value="Gal-bind_lectin"/>
    <property type="match status" value="2"/>
</dbReference>
<dbReference type="Gene3D" id="2.60.120.200">
    <property type="match status" value="2"/>
</dbReference>
<protein>
    <submittedName>
        <fullName evidence="7">Galectin domain-containing protein</fullName>
    </submittedName>
</protein>
<evidence type="ECO:0000256" key="1">
    <source>
        <dbReference type="ARBA" id="ARBA00022734"/>
    </source>
</evidence>
<organism evidence="7">
    <name type="scientific">Anisakis simplex</name>
    <name type="common">Herring worm</name>
    <dbReference type="NCBI Taxonomy" id="6269"/>
    <lineage>
        <taxon>Eukaryota</taxon>
        <taxon>Metazoa</taxon>
        <taxon>Ecdysozoa</taxon>
        <taxon>Nematoda</taxon>
        <taxon>Chromadorea</taxon>
        <taxon>Rhabditida</taxon>
        <taxon>Spirurina</taxon>
        <taxon>Ascaridomorpha</taxon>
        <taxon>Ascaridoidea</taxon>
        <taxon>Anisakidae</taxon>
        <taxon>Anisakis</taxon>
        <taxon>Anisakis simplex complex</taxon>
    </lineage>
</organism>
<proteinExistence type="predicted"/>
<accession>A0A0M3JXU4</accession>
<feature type="region of interest" description="Disordered" evidence="3">
    <location>
        <begin position="793"/>
        <end position="930"/>
    </location>
</feature>